<dbReference type="Proteomes" id="UP000594749">
    <property type="component" value="Chromosome"/>
</dbReference>
<dbReference type="AlphaFoldDB" id="A0A7M1LDQ1"/>
<name>A0A7M1LDQ1_9BACT</name>
<reference evidence="2 3" key="1">
    <citation type="submission" date="2020-10" db="EMBL/GenBank/DDBJ databases">
        <title>Campylobacter and Helicobacter PacBio genomes.</title>
        <authorList>
            <person name="Lane C."/>
        </authorList>
    </citation>
    <scope>NUCLEOTIDE SEQUENCE [LARGE SCALE GENOMIC DNA]</scope>
    <source>
        <strain evidence="2 3">2016D-0077</strain>
    </source>
</reference>
<dbReference type="Gene3D" id="3.40.50.10610">
    <property type="entry name" value="ABC-type transport auxiliary lipoprotein component"/>
    <property type="match status" value="1"/>
</dbReference>
<dbReference type="NCBIfam" id="TIGR02722">
    <property type="entry name" value="lp"/>
    <property type="match status" value="1"/>
</dbReference>
<dbReference type="OrthoDB" id="272776at2"/>
<evidence type="ECO:0000256" key="1">
    <source>
        <dbReference type="NCBIfam" id="TIGR02722"/>
    </source>
</evidence>
<gene>
    <name evidence="2" type="primary">lpoB</name>
    <name evidence="2" type="ORF">IMC76_05595</name>
</gene>
<sequence>MKKRLIISVIAILALAGCSTKTEYVNDGVGIKASKYSSMGIDSADFEYAAQQAVNSLLRSGALNRPGGGRYVISMGNIINDTTQRIDTDLLTKKIRVALLQSGKAVMTTATSENGPEDETTYIVRDKRNNDEFNQDTIAKKGTLLAPDMSISGKIIQRNAGLDKKRQIVDYYFLLTLTDINSGLAFWENESKITKVGSNKSVIW</sequence>
<keyword evidence="3" id="KW-1185">Reference proteome</keyword>
<dbReference type="Pfam" id="PF13036">
    <property type="entry name" value="LpoB"/>
    <property type="match status" value="1"/>
</dbReference>
<evidence type="ECO:0000313" key="3">
    <source>
        <dbReference type="Proteomes" id="UP000594749"/>
    </source>
</evidence>
<organism evidence="2 3">
    <name type="scientific">Campylobacter corcagiensis</name>
    <dbReference type="NCBI Taxonomy" id="1448857"/>
    <lineage>
        <taxon>Bacteria</taxon>
        <taxon>Pseudomonadati</taxon>
        <taxon>Campylobacterota</taxon>
        <taxon>Epsilonproteobacteria</taxon>
        <taxon>Campylobacterales</taxon>
        <taxon>Campylobacteraceae</taxon>
        <taxon>Campylobacter</taxon>
    </lineage>
</organism>
<proteinExistence type="predicted"/>
<protein>
    <recommendedName>
        <fullName evidence="1">Penicillin-binding protein activator LpoB</fullName>
    </recommendedName>
</protein>
<dbReference type="PROSITE" id="PS51257">
    <property type="entry name" value="PROKAR_LIPOPROTEIN"/>
    <property type="match status" value="1"/>
</dbReference>
<dbReference type="InterPro" id="IPR014094">
    <property type="entry name" value="LpoB"/>
</dbReference>
<evidence type="ECO:0000313" key="2">
    <source>
        <dbReference type="EMBL" id="QOQ86702.1"/>
    </source>
</evidence>
<dbReference type="EMBL" id="CP063078">
    <property type="protein sequence ID" value="QOQ86702.1"/>
    <property type="molecule type" value="Genomic_DNA"/>
</dbReference>
<accession>A0A7M1LDQ1</accession>
<dbReference type="RefSeq" id="WP_025803702.1">
    <property type="nucleotide sequence ID" value="NZ_CP053842.1"/>
</dbReference>